<dbReference type="PANTHER" id="PTHR38011">
    <property type="entry name" value="DIHYDROFOLATE REDUCTASE FAMILY PROTEIN (AFU_ORTHOLOGUE AFUA_8G06820)"/>
    <property type="match status" value="1"/>
</dbReference>
<keyword evidence="3" id="KW-1185">Reference proteome</keyword>
<evidence type="ECO:0000313" key="2">
    <source>
        <dbReference type="EMBL" id="SIO50931.1"/>
    </source>
</evidence>
<feature type="domain" description="Bacterial bifunctional deaminase-reductase C-terminal" evidence="1">
    <location>
        <begin position="3"/>
        <end position="182"/>
    </location>
</feature>
<organism evidence="2 3">
    <name type="scientific">Chitinophaga niabensis</name>
    <dbReference type="NCBI Taxonomy" id="536979"/>
    <lineage>
        <taxon>Bacteria</taxon>
        <taxon>Pseudomonadati</taxon>
        <taxon>Bacteroidota</taxon>
        <taxon>Chitinophagia</taxon>
        <taxon>Chitinophagales</taxon>
        <taxon>Chitinophagaceae</taxon>
        <taxon>Chitinophaga</taxon>
    </lineage>
</organism>
<dbReference type="InterPro" id="IPR002734">
    <property type="entry name" value="RibDG_C"/>
</dbReference>
<dbReference type="OrthoDB" id="195113at2"/>
<name>A0A1N6K321_9BACT</name>
<dbReference type="RefSeq" id="WP_074242246.1">
    <property type="nucleotide sequence ID" value="NZ_FSRA01000002.1"/>
</dbReference>
<dbReference type="SUPFAM" id="SSF53597">
    <property type="entry name" value="Dihydrofolate reductase-like"/>
    <property type="match status" value="1"/>
</dbReference>
<reference evidence="2 3" key="1">
    <citation type="submission" date="2016-11" db="EMBL/GenBank/DDBJ databases">
        <authorList>
            <person name="Jaros S."/>
            <person name="Januszkiewicz K."/>
            <person name="Wedrychowicz H."/>
        </authorList>
    </citation>
    <scope>NUCLEOTIDE SEQUENCE [LARGE SCALE GENOMIC DNA]</scope>
    <source>
        <strain evidence="2 3">DSM 24787</strain>
    </source>
</reference>
<dbReference type="GO" id="GO:0009231">
    <property type="term" value="P:riboflavin biosynthetic process"/>
    <property type="evidence" value="ECO:0007669"/>
    <property type="project" value="InterPro"/>
</dbReference>
<dbReference type="InterPro" id="IPR024072">
    <property type="entry name" value="DHFR-like_dom_sf"/>
</dbReference>
<dbReference type="Proteomes" id="UP000185003">
    <property type="component" value="Unassembled WGS sequence"/>
</dbReference>
<sequence>MRKLKLQMQVSLDGFASAGPNDEQKWVTWALEEIYSYVTGIFASADTILIGRKLAIDYIPYWQETFKKPDDPMHEFAVKIVTSKKIVFTKTLKKSEWDNTEIATGDLVEEISKLKSQPGGDMVVYGGVSFVASLLKEQLIDEIHLFVNPVAIGQGESPFSNLEGFQQLKLQRCVPFPSGIVLLTYTLR</sequence>
<gene>
    <name evidence="2" type="ORF">SAMN04488055_4977</name>
</gene>
<dbReference type="PANTHER" id="PTHR38011:SF11">
    <property type="entry name" value="2,5-DIAMINO-6-RIBOSYLAMINO-4(3H)-PYRIMIDINONE 5'-PHOSPHATE REDUCTASE"/>
    <property type="match status" value="1"/>
</dbReference>
<dbReference type="GO" id="GO:0008703">
    <property type="term" value="F:5-amino-6-(5-phosphoribosylamino)uracil reductase activity"/>
    <property type="evidence" value="ECO:0007669"/>
    <property type="project" value="InterPro"/>
</dbReference>
<dbReference type="InterPro" id="IPR050765">
    <property type="entry name" value="Riboflavin_Biosynth_HTPR"/>
</dbReference>
<dbReference type="Gene3D" id="3.40.430.10">
    <property type="entry name" value="Dihydrofolate Reductase, subunit A"/>
    <property type="match status" value="1"/>
</dbReference>
<dbReference type="STRING" id="536979.SAMN04488055_4977"/>
<evidence type="ECO:0000259" key="1">
    <source>
        <dbReference type="Pfam" id="PF01872"/>
    </source>
</evidence>
<proteinExistence type="predicted"/>
<dbReference type="Pfam" id="PF01872">
    <property type="entry name" value="RibD_C"/>
    <property type="match status" value="1"/>
</dbReference>
<protein>
    <submittedName>
        <fullName evidence="2">Dihydrofolate reductase</fullName>
    </submittedName>
</protein>
<dbReference type="AlphaFoldDB" id="A0A1N6K321"/>
<evidence type="ECO:0000313" key="3">
    <source>
        <dbReference type="Proteomes" id="UP000185003"/>
    </source>
</evidence>
<accession>A0A1N6K321</accession>
<dbReference type="EMBL" id="FSRA01000002">
    <property type="protein sequence ID" value="SIO50931.1"/>
    <property type="molecule type" value="Genomic_DNA"/>
</dbReference>